<evidence type="ECO:0000256" key="7">
    <source>
        <dbReference type="SAM" id="Phobius"/>
    </source>
</evidence>
<dbReference type="Proteomes" id="UP000629025">
    <property type="component" value="Unassembled WGS sequence"/>
</dbReference>
<sequence>MKANLCRKLMATHNGLSPLILRVPVGIVLIPHGAQKLFGWFGGGGLQGTGRWMASIGLEPGMLMALLAGSMEFFGGIALLIGLLTRLVGLALAFQMLIAILFVHLGKGLFVSEGGWEYALVLLAAGLSLMVSGGGRFSVDGRCSC</sequence>
<dbReference type="EMBL" id="BMIJ01000010">
    <property type="protein sequence ID" value="GGC10296.1"/>
    <property type="molecule type" value="Genomic_DNA"/>
</dbReference>
<keyword evidence="3" id="KW-1003">Cell membrane</keyword>
<keyword evidence="9" id="KW-1185">Reference proteome</keyword>
<organism evidence="8 9">
    <name type="scientific">Marinobacterium zhoushanense</name>
    <dbReference type="NCBI Taxonomy" id="1679163"/>
    <lineage>
        <taxon>Bacteria</taxon>
        <taxon>Pseudomonadati</taxon>
        <taxon>Pseudomonadota</taxon>
        <taxon>Gammaproteobacteria</taxon>
        <taxon>Oceanospirillales</taxon>
        <taxon>Oceanospirillaceae</taxon>
        <taxon>Marinobacterium</taxon>
    </lineage>
</organism>
<dbReference type="RefSeq" id="WP_188751913.1">
    <property type="nucleotide sequence ID" value="NZ_BMIJ01000010.1"/>
</dbReference>
<protein>
    <submittedName>
        <fullName evidence="8">Oxidoreductase</fullName>
    </submittedName>
</protein>
<evidence type="ECO:0000256" key="2">
    <source>
        <dbReference type="ARBA" id="ARBA00006679"/>
    </source>
</evidence>
<evidence type="ECO:0000256" key="1">
    <source>
        <dbReference type="ARBA" id="ARBA00004651"/>
    </source>
</evidence>
<keyword evidence="5 7" id="KW-1133">Transmembrane helix</keyword>
<evidence type="ECO:0000256" key="5">
    <source>
        <dbReference type="ARBA" id="ARBA00022989"/>
    </source>
</evidence>
<accession>A0ABQ1KU94</accession>
<comment type="subcellular location">
    <subcellularLocation>
        <location evidence="1">Cell membrane</location>
        <topology evidence="1">Multi-pass membrane protein</topology>
    </subcellularLocation>
</comment>
<proteinExistence type="inferred from homology"/>
<dbReference type="InterPro" id="IPR032808">
    <property type="entry name" value="DoxX"/>
</dbReference>
<evidence type="ECO:0000256" key="6">
    <source>
        <dbReference type="ARBA" id="ARBA00023136"/>
    </source>
</evidence>
<comment type="caution">
    <text evidence="8">The sequence shown here is derived from an EMBL/GenBank/DDBJ whole genome shotgun (WGS) entry which is preliminary data.</text>
</comment>
<name>A0ABQ1KU94_9GAMM</name>
<dbReference type="InterPro" id="IPR051907">
    <property type="entry name" value="DoxX-like_oxidoreductase"/>
</dbReference>
<comment type="similarity">
    <text evidence="2">Belongs to the DoxX family.</text>
</comment>
<evidence type="ECO:0000256" key="3">
    <source>
        <dbReference type="ARBA" id="ARBA00022475"/>
    </source>
</evidence>
<gene>
    <name evidence="8" type="ORF">GCM10011352_40990</name>
</gene>
<keyword evidence="4 7" id="KW-0812">Transmembrane</keyword>
<dbReference type="PANTHER" id="PTHR33452">
    <property type="entry name" value="OXIDOREDUCTASE CATD-RELATED"/>
    <property type="match status" value="1"/>
</dbReference>
<evidence type="ECO:0000313" key="8">
    <source>
        <dbReference type="EMBL" id="GGC10296.1"/>
    </source>
</evidence>
<evidence type="ECO:0000313" key="9">
    <source>
        <dbReference type="Proteomes" id="UP000629025"/>
    </source>
</evidence>
<reference evidence="9" key="1">
    <citation type="journal article" date="2019" name="Int. J. Syst. Evol. Microbiol.">
        <title>The Global Catalogue of Microorganisms (GCM) 10K type strain sequencing project: providing services to taxonomists for standard genome sequencing and annotation.</title>
        <authorList>
            <consortium name="The Broad Institute Genomics Platform"/>
            <consortium name="The Broad Institute Genome Sequencing Center for Infectious Disease"/>
            <person name="Wu L."/>
            <person name="Ma J."/>
        </authorList>
    </citation>
    <scope>NUCLEOTIDE SEQUENCE [LARGE SCALE GENOMIC DNA]</scope>
    <source>
        <strain evidence="9">CGMCC 1.15341</strain>
    </source>
</reference>
<feature type="transmembrane region" description="Helical" evidence="7">
    <location>
        <begin position="61"/>
        <end position="80"/>
    </location>
</feature>
<feature type="transmembrane region" description="Helical" evidence="7">
    <location>
        <begin position="20"/>
        <end position="41"/>
    </location>
</feature>
<evidence type="ECO:0000256" key="4">
    <source>
        <dbReference type="ARBA" id="ARBA00022692"/>
    </source>
</evidence>
<keyword evidence="6 7" id="KW-0472">Membrane</keyword>
<dbReference type="PANTHER" id="PTHR33452:SF1">
    <property type="entry name" value="INNER MEMBRANE PROTEIN YPHA-RELATED"/>
    <property type="match status" value="1"/>
</dbReference>
<dbReference type="Pfam" id="PF07681">
    <property type="entry name" value="DoxX"/>
    <property type="match status" value="1"/>
</dbReference>
<feature type="transmembrane region" description="Helical" evidence="7">
    <location>
        <begin position="87"/>
        <end position="106"/>
    </location>
</feature>
<feature type="transmembrane region" description="Helical" evidence="7">
    <location>
        <begin position="118"/>
        <end position="139"/>
    </location>
</feature>